<feature type="region of interest" description="Disordered" evidence="1">
    <location>
        <begin position="1"/>
        <end position="29"/>
    </location>
</feature>
<proteinExistence type="predicted"/>
<gene>
    <name evidence="2" type="ORF">CTRG_04217</name>
</gene>
<dbReference type="VEuPathDB" id="FungiDB:CTRG_04217"/>
<sequence length="386" mass="43098">MNDESFRKNFSITNHPSRPISPDVSPNSAPTRINSVIDLSKLMSNEDIQPMKLKYSNTSEIPISKINSRMNSQVNLANYGNSNMGSKTGSMVDFKNFISSQNSSKDNSTADLPKYIASLQNRSRSSSNPLMNVMVSHNADDSYFPSHIVGRVKSPESDMSVDGSISEQDEQLGSISEDNEPHSAEPIGLFDSMVGRNSPIEPLNRARSLNKRRTNSPLFVAQTQRKSQSSLAQNSFSQLSKIAQDPMQKSYSESRVNKGSKISNGDDEDNDDDDHDDDGRMFSLSFSSSMKKAVSERAPITNRPRTNSFKLFQSNSNDKRNNSSTRSMFYNFDSSGGSSSSEDDSDSDDNYDNNNNNNNTKKQTPRYTPNRDDKGTTDYFWFGQNR</sequence>
<evidence type="ECO:0000256" key="1">
    <source>
        <dbReference type="SAM" id="MobiDB-lite"/>
    </source>
</evidence>
<organism evidence="2 3">
    <name type="scientific">Candida tropicalis (strain ATCC MYA-3404 / T1)</name>
    <name type="common">Yeast</name>
    <dbReference type="NCBI Taxonomy" id="294747"/>
    <lineage>
        <taxon>Eukaryota</taxon>
        <taxon>Fungi</taxon>
        <taxon>Dikarya</taxon>
        <taxon>Ascomycota</taxon>
        <taxon>Saccharomycotina</taxon>
        <taxon>Pichiomycetes</taxon>
        <taxon>Debaryomycetaceae</taxon>
        <taxon>Candida/Lodderomyces clade</taxon>
        <taxon>Candida</taxon>
    </lineage>
</organism>
<protein>
    <submittedName>
        <fullName evidence="2">Uncharacterized protein</fullName>
    </submittedName>
</protein>
<feature type="compositionally biased region" description="Polar residues" evidence="1">
    <location>
        <begin position="303"/>
        <end position="328"/>
    </location>
</feature>
<dbReference type="HOGENOM" id="CLU_715711_0_0_1"/>
<evidence type="ECO:0000313" key="3">
    <source>
        <dbReference type="Proteomes" id="UP000002037"/>
    </source>
</evidence>
<reference evidence="2 3" key="1">
    <citation type="journal article" date="2009" name="Nature">
        <title>Evolution of pathogenicity and sexual reproduction in eight Candida genomes.</title>
        <authorList>
            <person name="Butler G."/>
            <person name="Rasmussen M.D."/>
            <person name="Lin M.F."/>
            <person name="Santos M.A."/>
            <person name="Sakthikumar S."/>
            <person name="Munro C.A."/>
            <person name="Rheinbay E."/>
            <person name="Grabherr M."/>
            <person name="Forche A."/>
            <person name="Reedy J.L."/>
            <person name="Agrafioti I."/>
            <person name="Arnaud M.B."/>
            <person name="Bates S."/>
            <person name="Brown A.J."/>
            <person name="Brunke S."/>
            <person name="Costanzo M.C."/>
            <person name="Fitzpatrick D.A."/>
            <person name="de Groot P.W."/>
            <person name="Harris D."/>
            <person name="Hoyer L.L."/>
            <person name="Hube B."/>
            <person name="Klis F.M."/>
            <person name="Kodira C."/>
            <person name="Lennard N."/>
            <person name="Logue M.E."/>
            <person name="Martin R."/>
            <person name="Neiman A.M."/>
            <person name="Nikolaou E."/>
            <person name="Quail M.A."/>
            <person name="Quinn J."/>
            <person name="Santos M.C."/>
            <person name="Schmitzberger F.F."/>
            <person name="Sherlock G."/>
            <person name="Shah P."/>
            <person name="Silverstein K.A."/>
            <person name="Skrzypek M.S."/>
            <person name="Soll D."/>
            <person name="Staggs R."/>
            <person name="Stansfield I."/>
            <person name="Stumpf M.P."/>
            <person name="Sudbery P.E."/>
            <person name="Srikantha T."/>
            <person name="Zeng Q."/>
            <person name="Berman J."/>
            <person name="Berriman M."/>
            <person name="Heitman J."/>
            <person name="Gow N.A."/>
            <person name="Lorenz M.C."/>
            <person name="Birren B.W."/>
            <person name="Kellis M."/>
            <person name="Cuomo C.A."/>
        </authorList>
    </citation>
    <scope>NUCLEOTIDE SEQUENCE [LARGE SCALE GENOMIC DNA]</scope>
    <source>
        <strain evidence="3">ATCC MYA-3404 / T1</strain>
    </source>
</reference>
<feature type="compositionally biased region" description="Low complexity" evidence="1">
    <location>
        <begin position="281"/>
        <end position="292"/>
    </location>
</feature>
<feature type="compositionally biased region" description="Acidic residues" evidence="1">
    <location>
        <begin position="341"/>
        <end position="351"/>
    </location>
</feature>
<evidence type="ECO:0000313" key="2">
    <source>
        <dbReference type="EMBL" id="EER32546.1"/>
    </source>
</evidence>
<accession>C5MDB6</accession>
<keyword evidence="3" id="KW-1185">Reference proteome</keyword>
<dbReference type="Proteomes" id="UP000002037">
    <property type="component" value="Unassembled WGS sequence"/>
</dbReference>
<dbReference type="RefSeq" id="XP_002549920.1">
    <property type="nucleotide sequence ID" value="XM_002549874.1"/>
</dbReference>
<dbReference type="EMBL" id="GG692399">
    <property type="protein sequence ID" value="EER32546.1"/>
    <property type="molecule type" value="Genomic_DNA"/>
</dbReference>
<dbReference type="GeneID" id="8299487"/>
<feature type="compositionally biased region" description="Polar residues" evidence="1">
    <location>
        <begin position="163"/>
        <end position="176"/>
    </location>
</feature>
<feature type="compositionally biased region" description="Acidic residues" evidence="1">
    <location>
        <begin position="265"/>
        <end position="276"/>
    </location>
</feature>
<dbReference type="AlphaFoldDB" id="C5MDB6"/>
<dbReference type="OrthoDB" id="3898179at2759"/>
<feature type="compositionally biased region" description="Polar residues" evidence="1">
    <location>
        <begin position="242"/>
        <end position="254"/>
    </location>
</feature>
<dbReference type="eggNOG" id="KOG3734">
    <property type="taxonomic scope" value="Eukaryota"/>
</dbReference>
<name>C5MDB6_CANTT</name>
<feature type="region of interest" description="Disordered" evidence="1">
    <location>
        <begin position="154"/>
        <end position="212"/>
    </location>
</feature>
<dbReference type="STRING" id="294747.C5MDB6"/>
<dbReference type="KEGG" id="ctp:CTRG_04217"/>
<feature type="region of interest" description="Disordered" evidence="1">
    <location>
        <begin position="242"/>
        <end position="386"/>
    </location>
</feature>